<dbReference type="Gene3D" id="1.10.510.10">
    <property type="entry name" value="Transferase(Phosphotransferase) domain 1"/>
    <property type="match status" value="1"/>
</dbReference>
<evidence type="ECO:0000313" key="2">
    <source>
        <dbReference type="EMBL" id="CAG8829168.1"/>
    </source>
</evidence>
<accession>A0ABN7WE77</accession>
<proteinExistence type="predicted"/>
<keyword evidence="3" id="KW-1185">Reference proteome</keyword>
<organism evidence="2 3">
    <name type="scientific">Gigaspora margarita</name>
    <dbReference type="NCBI Taxonomy" id="4874"/>
    <lineage>
        <taxon>Eukaryota</taxon>
        <taxon>Fungi</taxon>
        <taxon>Fungi incertae sedis</taxon>
        <taxon>Mucoromycota</taxon>
        <taxon>Glomeromycotina</taxon>
        <taxon>Glomeromycetes</taxon>
        <taxon>Diversisporales</taxon>
        <taxon>Gigasporaceae</taxon>
        <taxon>Gigaspora</taxon>
    </lineage>
</organism>
<sequence length="304" mass="35885">QWFDTLIVRKNLLLMKFDDLGQLTFIDCGTFGEVYSMQISGYGEKFAVKKIFKTYLRDSSIFKGFIKEPNLRPVIKQVMYTLQSLPSKPTYESSDFKNQDSIILSTTENSSQLSMAIKTGINLFDREYKYKNHIKNNSWYHHCEVKNFKQQFLNWTSNNSNIHILIRNLQLNFTKSFNDLKWIQFDRLINIKEHENAMFILEEEWIDEPMYLWNKDYEKADFGKSRPASARPQEINENMPFMAPEVIKEQRNTKTDDIYSLGMLMFDISFGHLPFIDRKYDVHLELEICNGVFTGDACLSQITQ</sequence>
<dbReference type="EMBL" id="CAJVQB010041103">
    <property type="protein sequence ID" value="CAG8829168.1"/>
    <property type="molecule type" value="Genomic_DNA"/>
</dbReference>
<dbReference type="SUPFAM" id="SSF56112">
    <property type="entry name" value="Protein kinase-like (PK-like)"/>
    <property type="match status" value="1"/>
</dbReference>
<evidence type="ECO:0000313" key="3">
    <source>
        <dbReference type="Proteomes" id="UP000789901"/>
    </source>
</evidence>
<comment type="caution">
    <text evidence="2">The sequence shown here is derived from an EMBL/GenBank/DDBJ whole genome shotgun (WGS) entry which is preliminary data.</text>
</comment>
<feature type="domain" description="Protein kinase" evidence="1">
    <location>
        <begin position="20"/>
        <end position="304"/>
    </location>
</feature>
<dbReference type="InterPro" id="IPR000719">
    <property type="entry name" value="Prot_kinase_dom"/>
</dbReference>
<protein>
    <submittedName>
        <fullName evidence="2">22665_t:CDS:1</fullName>
    </submittedName>
</protein>
<dbReference type="Pfam" id="PF00069">
    <property type="entry name" value="Pkinase"/>
    <property type="match status" value="1"/>
</dbReference>
<evidence type="ECO:0000259" key="1">
    <source>
        <dbReference type="PROSITE" id="PS50011"/>
    </source>
</evidence>
<reference evidence="2 3" key="1">
    <citation type="submission" date="2021-06" db="EMBL/GenBank/DDBJ databases">
        <authorList>
            <person name="Kallberg Y."/>
            <person name="Tangrot J."/>
            <person name="Rosling A."/>
        </authorList>
    </citation>
    <scope>NUCLEOTIDE SEQUENCE [LARGE SCALE GENOMIC DNA]</scope>
    <source>
        <strain evidence="2 3">120-4 pot B 10/14</strain>
    </source>
</reference>
<dbReference type="InterPro" id="IPR011009">
    <property type="entry name" value="Kinase-like_dom_sf"/>
</dbReference>
<gene>
    <name evidence="2" type="ORF">GMARGA_LOCUS29918</name>
</gene>
<dbReference type="Proteomes" id="UP000789901">
    <property type="component" value="Unassembled WGS sequence"/>
</dbReference>
<dbReference type="PROSITE" id="PS50011">
    <property type="entry name" value="PROTEIN_KINASE_DOM"/>
    <property type="match status" value="1"/>
</dbReference>
<feature type="non-terminal residue" evidence="2">
    <location>
        <position position="1"/>
    </location>
</feature>
<name>A0ABN7WE77_GIGMA</name>